<protein>
    <submittedName>
        <fullName evidence="1">Uncharacterized protein</fullName>
    </submittedName>
</protein>
<sequence>MPHTDIFLALTPDLLHQIHKGVFKDHLIKWCLEIIGEEEMDARFKAVPDYSGLWHFKKVFMGILTGAVPSCMLAVARAILDFLYYAQLHIHTAKSLDALQTALAVFHTNKDVLKELAIHEHFNIPKIHQLTHYVQSISLFGAADGFNTELPERLHIDFAKDAYRASNKRDFEEQMVLWLQCQEAVFLCSTYLDWLSQQPLSAAGHTAVAVSHSD</sequence>
<dbReference type="EMBL" id="JABBWE010000003">
    <property type="protein sequence ID" value="KAG1805061.1"/>
    <property type="molecule type" value="Genomic_DNA"/>
</dbReference>
<organism evidence="1 2">
    <name type="scientific">Suillus plorans</name>
    <dbReference type="NCBI Taxonomy" id="116603"/>
    <lineage>
        <taxon>Eukaryota</taxon>
        <taxon>Fungi</taxon>
        <taxon>Dikarya</taxon>
        <taxon>Basidiomycota</taxon>
        <taxon>Agaricomycotina</taxon>
        <taxon>Agaricomycetes</taxon>
        <taxon>Agaricomycetidae</taxon>
        <taxon>Boletales</taxon>
        <taxon>Suillineae</taxon>
        <taxon>Suillaceae</taxon>
        <taxon>Suillus</taxon>
    </lineage>
</organism>
<evidence type="ECO:0000313" key="1">
    <source>
        <dbReference type="EMBL" id="KAG1805061.1"/>
    </source>
</evidence>
<evidence type="ECO:0000313" key="2">
    <source>
        <dbReference type="Proteomes" id="UP000719766"/>
    </source>
</evidence>
<dbReference type="Pfam" id="PF18759">
    <property type="entry name" value="Plavaka"/>
    <property type="match status" value="1"/>
</dbReference>
<name>A0A9P7DX41_9AGAM</name>
<dbReference type="GeneID" id="64599431"/>
<gene>
    <name evidence="1" type="ORF">HD556DRAFT_1437221</name>
</gene>
<proteinExistence type="predicted"/>
<comment type="caution">
    <text evidence="1">The sequence shown here is derived from an EMBL/GenBank/DDBJ whole genome shotgun (WGS) entry which is preliminary data.</text>
</comment>
<dbReference type="Proteomes" id="UP000719766">
    <property type="component" value="Unassembled WGS sequence"/>
</dbReference>
<reference evidence="1" key="1">
    <citation type="journal article" date="2020" name="New Phytol.">
        <title>Comparative genomics reveals dynamic genome evolution in host specialist ectomycorrhizal fungi.</title>
        <authorList>
            <person name="Lofgren L.A."/>
            <person name="Nguyen N.H."/>
            <person name="Vilgalys R."/>
            <person name="Ruytinx J."/>
            <person name="Liao H.L."/>
            <person name="Branco S."/>
            <person name="Kuo A."/>
            <person name="LaButti K."/>
            <person name="Lipzen A."/>
            <person name="Andreopoulos W."/>
            <person name="Pangilinan J."/>
            <person name="Riley R."/>
            <person name="Hundley H."/>
            <person name="Na H."/>
            <person name="Barry K."/>
            <person name="Grigoriev I.V."/>
            <person name="Stajich J.E."/>
            <person name="Kennedy P.G."/>
        </authorList>
    </citation>
    <scope>NUCLEOTIDE SEQUENCE</scope>
    <source>
        <strain evidence="1">S12</strain>
    </source>
</reference>
<dbReference type="RefSeq" id="XP_041166676.1">
    <property type="nucleotide sequence ID" value="XM_041305667.1"/>
</dbReference>
<dbReference type="InterPro" id="IPR041078">
    <property type="entry name" value="Plavaka"/>
</dbReference>
<accession>A0A9P7DX41</accession>
<dbReference type="OrthoDB" id="3232941at2759"/>
<keyword evidence="2" id="KW-1185">Reference proteome</keyword>
<dbReference type="AlphaFoldDB" id="A0A9P7DX41"/>